<reference evidence="1 2" key="1">
    <citation type="submission" date="2020-04" db="EMBL/GenBank/DDBJ databases">
        <authorList>
            <person name="De Canck E."/>
        </authorList>
    </citation>
    <scope>NUCLEOTIDE SEQUENCE [LARGE SCALE GENOMIC DNA]</scope>
    <source>
        <strain evidence="1 2">LMG 29542</strain>
    </source>
</reference>
<evidence type="ECO:0000313" key="1">
    <source>
        <dbReference type="EMBL" id="CAB3772088.1"/>
    </source>
</evidence>
<evidence type="ECO:0000313" key="2">
    <source>
        <dbReference type="Proteomes" id="UP000494363"/>
    </source>
</evidence>
<dbReference type="EMBL" id="CADIKH010000056">
    <property type="protein sequence ID" value="CAB3772088.1"/>
    <property type="molecule type" value="Genomic_DNA"/>
</dbReference>
<protein>
    <submittedName>
        <fullName evidence="1">Uncharacterized protein</fullName>
    </submittedName>
</protein>
<dbReference type="Proteomes" id="UP000494363">
    <property type="component" value="Unassembled WGS sequence"/>
</dbReference>
<sequence>MSAGRSDPGFGSCDVGVFERPPHAPAHATLAPESGISHALLISLVLGAHDAPWTAR</sequence>
<gene>
    <name evidence="1" type="ORF">LMG29542_06792</name>
</gene>
<organism evidence="1 2">
    <name type="scientific">Paraburkholderia humisilvae</name>
    <dbReference type="NCBI Taxonomy" id="627669"/>
    <lineage>
        <taxon>Bacteria</taxon>
        <taxon>Pseudomonadati</taxon>
        <taxon>Pseudomonadota</taxon>
        <taxon>Betaproteobacteria</taxon>
        <taxon>Burkholderiales</taxon>
        <taxon>Burkholderiaceae</taxon>
        <taxon>Paraburkholderia</taxon>
    </lineage>
</organism>
<keyword evidence="2" id="KW-1185">Reference proteome</keyword>
<dbReference type="AlphaFoldDB" id="A0A6J5EZS1"/>
<name>A0A6J5EZS1_9BURK</name>
<proteinExistence type="predicted"/>
<accession>A0A6J5EZS1</accession>